<keyword evidence="7" id="KW-1185">Reference proteome</keyword>
<dbReference type="InterPro" id="IPR006665">
    <property type="entry name" value="OmpA-like"/>
</dbReference>
<evidence type="ECO:0000256" key="3">
    <source>
        <dbReference type="ARBA" id="ARBA00023237"/>
    </source>
</evidence>
<dbReference type="PRINTS" id="PR01021">
    <property type="entry name" value="OMPADOMAIN"/>
</dbReference>
<dbReference type="GO" id="GO:0009279">
    <property type="term" value="C:cell outer membrane"/>
    <property type="evidence" value="ECO:0007669"/>
    <property type="project" value="UniProtKB-SubCell"/>
</dbReference>
<organism evidence="6 7">
    <name type="scientific">Sediminihaliea albiluteola</name>
    <dbReference type="NCBI Taxonomy" id="2758564"/>
    <lineage>
        <taxon>Bacteria</taxon>
        <taxon>Pseudomonadati</taxon>
        <taxon>Pseudomonadota</taxon>
        <taxon>Gammaproteobacteria</taxon>
        <taxon>Cellvibrionales</taxon>
        <taxon>Halieaceae</taxon>
        <taxon>Sediminihaliea</taxon>
    </lineage>
</organism>
<dbReference type="EMBL" id="JACFXU010000013">
    <property type="protein sequence ID" value="MBA6412466.1"/>
    <property type="molecule type" value="Genomic_DNA"/>
</dbReference>
<evidence type="ECO:0000256" key="1">
    <source>
        <dbReference type="ARBA" id="ARBA00004442"/>
    </source>
</evidence>
<evidence type="ECO:0000313" key="6">
    <source>
        <dbReference type="EMBL" id="MBA6412466.1"/>
    </source>
</evidence>
<gene>
    <name evidence="6" type="ORF">H2508_05020</name>
</gene>
<comment type="subcellular location">
    <subcellularLocation>
        <location evidence="1">Cell outer membrane</location>
    </subcellularLocation>
</comment>
<dbReference type="InterPro" id="IPR036737">
    <property type="entry name" value="OmpA-like_sf"/>
</dbReference>
<dbReference type="SUPFAM" id="SSF103088">
    <property type="entry name" value="OmpA-like"/>
    <property type="match status" value="1"/>
</dbReference>
<dbReference type="RefSeq" id="WP_182169492.1">
    <property type="nucleotide sequence ID" value="NZ_JACFXU010000013.1"/>
</dbReference>
<sequence>MSLGAGQALAEPKAYPDGHGGEVLFPEGHSSFADEVVSYYSGTKEAIESARNPQQALGIPNYDAKNDSNYVSLGCGGELIVKFSDNILIDVPGPDLYVFEIGPSVEPTALAISADGESWTRIGRITGGRADVDIAPYVKADETFRYVKLVDLREDCRGNWPGADIDAVGAIGSAEQIALDSAVLFASGQYELQSTASAAIDAAIAGIDPKELQSIVVAGHTDNVGSAEINQELSQNRATAVARYLIDFANFPEKHLKTEAWGLTRPIASNDSAKGRAQNRRVEITLRRSLAVDAEATEPSEILGLWTAADIGIIELRREKGELVGEYTSDNGRIRGEMTSDTVLEGYWIEDGSRQRCDSEKAGSYYWGRLKLEFDSAELDKFEGQWSYCDKDTWLGKWPQGERII</sequence>
<protein>
    <submittedName>
        <fullName evidence="6">OmpA family protein</fullName>
    </submittedName>
</protein>
<name>A0A7W2TV50_9GAMM</name>
<dbReference type="Pfam" id="PF00691">
    <property type="entry name" value="OmpA"/>
    <property type="match status" value="1"/>
</dbReference>
<dbReference type="InterPro" id="IPR050330">
    <property type="entry name" value="Bact_OuterMem_StrucFunc"/>
</dbReference>
<reference evidence="6 7" key="1">
    <citation type="submission" date="2020-07" db="EMBL/GenBank/DDBJ databases">
        <title>Halieaceae bacterium, F7430, whole genome shotgun sequencing project.</title>
        <authorList>
            <person name="Jiang S."/>
            <person name="Liu Z.W."/>
            <person name="Du Z.J."/>
        </authorList>
    </citation>
    <scope>NUCLEOTIDE SEQUENCE [LARGE SCALE GENOMIC DNA]</scope>
    <source>
        <strain evidence="6 7">F7430</strain>
    </source>
</reference>
<evidence type="ECO:0000259" key="5">
    <source>
        <dbReference type="PROSITE" id="PS51123"/>
    </source>
</evidence>
<proteinExistence type="predicted"/>
<dbReference type="PROSITE" id="PS51123">
    <property type="entry name" value="OMPA_2"/>
    <property type="match status" value="1"/>
</dbReference>
<dbReference type="PANTHER" id="PTHR30329:SF21">
    <property type="entry name" value="LIPOPROTEIN YIAD-RELATED"/>
    <property type="match status" value="1"/>
</dbReference>
<keyword evidence="2 4" id="KW-0472">Membrane</keyword>
<evidence type="ECO:0000256" key="4">
    <source>
        <dbReference type="PROSITE-ProRule" id="PRU00473"/>
    </source>
</evidence>
<evidence type="ECO:0000256" key="2">
    <source>
        <dbReference type="ARBA" id="ARBA00023136"/>
    </source>
</evidence>
<dbReference type="AlphaFoldDB" id="A0A7W2TV50"/>
<dbReference type="Proteomes" id="UP000539350">
    <property type="component" value="Unassembled WGS sequence"/>
</dbReference>
<accession>A0A7W2TV50</accession>
<dbReference type="CDD" id="cd07185">
    <property type="entry name" value="OmpA_C-like"/>
    <property type="match status" value="1"/>
</dbReference>
<dbReference type="Gene3D" id="3.30.1330.60">
    <property type="entry name" value="OmpA-like domain"/>
    <property type="match status" value="1"/>
</dbReference>
<dbReference type="InterPro" id="IPR006664">
    <property type="entry name" value="OMP_bac"/>
</dbReference>
<comment type="caution">
    <text evidence="6">The sequence shown here is derived from an EMBL/GenBank/DDBJ whole genome shotgun (WGS) entry which is preliminary data.</text>
</comment>
<feature type="domain" description="OmpA-like" evidence="5">
    <location>
        <begin position="172"/>
        <end position="290"/>
    </location>
</feature>
<keyword evidence="3" id="KW-0998">Cell outer membrane</keyword>
<evidence type="ECO:0000313" key="7">
    <source>
        <dbReference type="Proteomes" id="UP000539350"/>
    </source>
</evidence>
<dbReference type="PANTHER" id="PTHR30329">
    <property type="entry name" value="STATOR ELEMENT OF FLAGELLAR MOTOR COMPLEX"/>
    <property type="match status" value="1"/>
</dbReference>